<dbReference type="STRING" id="1125699.HMPREF9194_01043"/>
<dbReference type="HOGENOM" id="CLU_097188_0_0_12"/>
<dbReference type="EMBL" id="ATFF01000006">
    <property type="protein sequence ID" value="EPF30724.1"/>
    <property type="molecule type" value="Genomic_DNA"/>
</dbReference>
<protein>
    <submittedName>
        <fullName evidence="2">Uncharacterized protein</fullName>
    </submittedName>
</protein>
<sequence length="168" mass="19673">MKKNRPALSFYRSAPFFIFLFFSSALFAQNAKSMQHAHPYRGTRTGNTDALFYVTKIESEKEENAYIEIEIKFNIPADPRTLQKHSIFINEKPLSQDSRIFFNKAGNKIKIFIRADKDNRIGMPLQIDLPDAKSFNNIPIYRSRFTDMKIGTEYGFVFSDEYIRFEDD</sequence>
<dbReference type="OrthoDB" id="360306at2"/>
<feature type="chain" id="PRO_5004511418" evidence="1">
    <location>
        <begin position="29"/>
        <end position="168"/>
    </location>
</feature>
<proteinExistence type="predicted"/>
<organism evidence="2 3">
    <name type="scientific">Treponema maltophilum ATCC 51939</name>
    <dbReference type="NCBI Taxonomy" id="1125699"/>
    <lineage>
        <taxon>Bacteria</taxon>
        <taxon>Pseudomonadati</taxon>
        <taxon>Spirochaetota</taxon>
        <taxon>Spirochaetia</taxon>
        <taxon>Spirochaetales</taxon>
        <taxon>Treponemataceae</taxon>
        <taxon>Treponema</taxon>
    </lineage>
</organism>
<accession>S3L1S3</accession>
<feature type="signal peptide" evidence="1">
    <location>
        <begin position="1"/>
        <end position="28"/>
    </location>
</feature>
<dbReference type="PATRIC" id="fig|1125699.3.peg.1067"/>
<keyword evidence="1" id="KW-0732">Signal</keyword>
<evidence type="ECO:0000256" key="1">
    <source>
        <dbReference type="SAM" id="SignalP"/>
    </source>
</evidence>
<dbReference type="RefSeq" id="WP_016525335.1">
    <property type="nucleotide sequence ID" value="NZ_KE332518.1"/>
</dbReference>
<evidence type="ECO:0000313" key="3">
    <source>
        <dbReference type="Proteomes" id="UP000014541"/>
    </source>
</evidence>
<dbReference type="Proteomes" id="UP000014541">
    <property type="component" value="Unassembled WGS sequence"/>
</dbReference>
<comment type="caution">
    <text evidence="2">The sequence shown here is derived from an EMBL/GenBank/DDBJ whole genome shotgun (WGS) entry which is preliminary data.</text>
</comment>
<dbReference type="eggNOG" id="ENOG5031CP0">
    <property type="taxonomic scope" value="Bacteria"/>
</dbReference>
<dbReference type="AlphaFoldDB" id="S3L1S3"/>
<name>S3L1S3_TREMA</name>
<evidence type="ECO:0000313" key="2">
    <source>
        <dbReference type="EMBL" id="EPF30724.1"/>
    </source>
</evidence>
<gene>
    <name evidence="2" type="ORF">HMPREF9194_01043</name>
</gene>
<keyword evidence="3" id="KW-1185">Reference proteome</keyword>
<reference evidence="2 3" key="1">
    <citation type="submission" date="2013-04" db="EMBL/GenBank/DDBJ databases">
        <title>The Genome Sequence of Treponema maltophilum ATCC 51939.</title>
        <authorList>
            <consortium name="The Broad Institute Genomics Platform"/>
            <person name="Earl A."/>
            <person name="Ward D."/>
            <person name="Feldgarden M."/>
            <person name="Gevers D."/>
            <person name="Leonetti C."/>
            <person name="Blanton J.M."/>
            <person name="Dewhirst F.E."/>
            <person name="Izard J."/>
            <person name="Walker B."/>
            <person name="Young S."/>
            <person name="Zeng Q."/>
            <person name="Gargeya S."/>
            <person name="Fitzgerald M."/>
            <person name="Haas B."/>
            <person name="Abouelleil A."/>
            <person name="Allen A.W."/>
            <person name="Alvarado L."/>
            <person name="Arachchi H.M."/>
            <person name="Berlin A.M."/>
            <person name="Chapman S.B."/>
            <person name="Gainer-Dewar J."/>
            <person name="Goldberg J."/>
            <person name="Griggs A."/>
            <person name="Gujja S."/>
            <person name="Hansen M."/>
            <person name="Howarth C."/>
            <person name="Imamovic A."/>
            <person name="Ireland A."/>
            <person name="Larimer J."/>
            <person name="McCowan C."/>
            <person name="Murphy C."/>
            <person name="Pearson M."/>
            <person name="Poon T.W."/>
            <person name="Priest M."/>
            <person name="Roberts A."/>
            <person name="Saif S."/>
            <person name="Shea T."/>
            <person name="Sisk P."/>
            <person name="Sykes S."/>
            <person name="Wortman J."/>
            <person name="Nusbaum C."/>
            <person name="Birren B."/>
        </authorList>
    </citation>
    <scope>NUCLEOTIDE SEQUENCE [LARGE SCALE GENOMIC DNA]</scope>
    <source>
        <strain evidence="2 3">ATCC 51939</strain>
    </source>
</reference>